<gene>
    <name evidence="1" type="ORF">A3C16_01515</name>
</gene>
<proteinExistence type="predicted"/>
<dbReference type="Proteomes" id="UP000177811">
    <property type="component" value="Unassembled WGS sequence"/>
</dbReference>
<comment type="caution">
    <text evidence="1">The sequence shown here is derived from an EMBL/GenBank/DDBJ whole genome shotgun (WGS) entry which is preliminary data.</text>
</comment>
<evidence type="ECO:0000313" key="1">
    <source>
        <dbReference type="EMBL" id="OHA03333.1"/>
    </source>
</evidence>
<accession>A0A1G2KVB2</accession>
<reference evidence="1 2" key="1">
    <citation type="journal article" date="2016" name="Nat. Commun.">
        <title>Thousands of microbial genomes shed light on interconnected biogeochemical processes in an aquifer system.</title>
        <authorList>
            <person name="Anantharaman K."/>
            <person name="Brown C.T."/>
            <person name="Hug L.A."/>
            <person name="Sharon I."/>
            <person name="Castelle C.J."/>
            <person name="Probst A.J."/>
            <person name="Thomas B.C."/>
            <person name="Singh A."/>
            <person name="Wilkins M.J."/>
            <person name="Karaoz U."/>
            <person name="Brodie E.L."/>
            <person name="Williams K.H."/>
            <person name="Hubbard S.S."/>
            <person name="Banfield J.F."/>
        </authorList>
    </citation>
    <scope>NUCLEOTIDE SEQUENCE [LARGE SCALE GENOMIC DNA]</scope>
</reference>
<dbReference type="EMBL" id="MHQL01000017">
    <property type="protein sequence ID" value="OHA03333.1"/>
    <property type="molecule type" value="Genomic_DNA"/>
</dbReference>
<sequence length="138" mass="15218">MKKTKEEHLMRSAGVRQVIRIVCGVIFLGALVGFFPSNSFANHVGHEKKVGDMSPADLAASVNIYDYGSGVLFFQLSKLVHRNSFAKAYEAFGHALAAYKKANPNAIVSAISPIAPNNSYSTYPMWGYWVNVEYAQVR</sequence>
<name>A0A1G2KVB2_9BACT</name>
<organism evidence="1 2">
    <name type="scientific">Candidatus Sungbacteria bacterium RIFCSPHIGHO2_02_FULL_51_29</name>
    <dbReference type="NCBI Taxonomy" id="1802273"/>
    <lineage>
        <taxon>Bacteria</taxon>
        <taxon>Candidatus Sungiibacteriota</taxon>
    </lineage>
</organism>
<dbReference type="AlphaFoldDB" id="A0A1G2KVB2"/>
<protein>
    <submittedName>
        <fullName evidence="1">Uncharacterized protein</fullName>
    </submittedName>
</protein>
<evidence type="ECO:0000313" key="2">
    <source>
        <dbReference type="Proteomes" id="UP000177811"/>
    </source>
</evidence>